<feature type="domain" description="Exoribonuclease phosphorolytic" evidence="11">
    <location>
        <begin position="152"/>
        <end position="212"/>
    </location>
</feature>
<keyword evidence="5" id="KW-0698">rRNA processing</keyword>
<dbReference type="InterPro" id="IPR001247">
    <property type="entry name" value="ExoRNase_PH_dom1"/>
</dbReference>
<keyword evidence="8" id="KW-0539">Nucleus</keyword>
<evidence type="ECO:0000256" key="9">
    <source>
        <dbReference type="SAM" id="MobiDB-lite"/>
    </source>
</evidence>
<dbReference type="GO" id="GO:0003723">
    <property type="term" value="F:RNA binding"/>
    <property type="evidence" value="ECO:0007669"/>
    <property type="project" value="UniProtKB-KW"/>
</dbReference>
<feature type="compositionally biased region" description="Basic and acidic residues" evidence="9">
    <location>
        <begin position="68"/>
        <end position="80"/>
    </location>
</feature>
<reference evidence="12 13" key="1">
    <citation type="submission" date="2024-03" db="EMBL/GenBank/DDBJ databases">
        <title>Complete genome sequence of the green alga Chloropicon roscoffensis RCC1871.</title>
        <authorList>
            <person name="Lemieux C."/>
            <person name="Pombert J.-F."/>
            <person name="Otis C."/>
            <person name="Turmel M."/>
        </authorList>
    </citation>
    <scope>NUCLEOTIDE SEQUENCE [LARGE SCALE GENOMIC DNA]</scope>
    <source>
        <strain evidence="12 13">RCC1871</strain>
    </source>
</reference>
<feature type="region of interest" description="Disordered" evidence="9">
    <location>
        <begin position="46"/>
        <end position="90"/>
    </location>
</feature>
<dbReference type="SUPFAM" id="SSF55666">
    <property type="entry name" value="Ribonuclease PH domain 2-like"/>
    <property type="match status" value="1"/>
</dbReference>
<dbReference type="Proteomes" id="UP001472866">
    <property type="component" value="Chromosome 09"/>
</dbReference>
<comment type="subcellular location">
    <subcellularLocation>
        <location evidence="2">Cytoplasm</location>
    </subcellularLocation>
    <subcellularLocation>
        <location evidence="1">Nucleus</location>
    </subcellularLocation>
</comment>
<evidence type="ECO:0000256" key="3">
    <source>
        <dbReference type="ARBA" id="ARBA00006678"/>
    </source>
</evidence>
<keyword evidence="13" id="KW-1185">Reference proteome</keyword>
<feature type="compositionally biased region" description="Basic and acidic residues" evidence="9">
    <location>
        <begin position="282"/>
        <end position="314"/>
    </location>
</feature>
<dbReference type="CDD" id="cd11371">
    <property type="entry name" value="RNase_PH_MTR3"/>
    <property type="match status" value="1"/>
</dbReference>
<evidence type="ECO:0000256" key="8">
    <source>
        <dbReference type="ARBA" id="ARBA00023242"/>
    </source>
</evidence>
<evidence type="ECO:0000313" key="13">
    <source>
        <dbReference type="Proteomes" id="UP001472866"/>
    </source>
</evidence>
<dbReference type="Gene3D" id="3.30.230.70">
    <property type="entry name" value="GHMP Kinase, N-terminal domain"/>
    <property type="match status" value="1"/>
</dbReference>
<gene>
    <name evidence="12" type="ORF">HKI87_09g58650</name>
</gene>
<evidence type="ECO:0000256" key="2">
    <source>
        <dbReference type="ARBA" id="ARBA00004496"/>
    </source>
</evidence>
<dbReference type="InterPro" id="IPR020568">
    <property type="entry name" value="Ribosomal_Su5_D2-typ_SF"/>
</dbReference>
<dbReference type="Pfam" id="PF03725">
    <property type="entry name" value="RNase_PH_C"/>
    <property type="match status" value="1"/>
</dbReference>
<keyword evidence="6" id="KW-0271">Exosome</keyword>
<keyword evidence="12" id="KW-0540">Nuclease</keyword>
<protein>
    <submittedName>
        <fullName evidence="12">Exosome complex exonuclease</fullName>
    </submittedName>
</protein>
<comment type="similarity">
    <text evidence="3">Belongs to the RNase PH family.</text>
</comment>
<dbReference type="GO" id="GO:0000177">
    <property type="term" value="C:cytoplasmic exosome (RNase complex)"/>
    <property type="evidence" value="ECO:0007669"/>
    <property type="project" value="TreeGrafter"/>
</dbReference>
<evidence type="ECO:0000313" key="12">
    <source>
        <dbReference type="EMBL" id="WZN64309.1"/>
    </source>
</evidence>
<dbReference type="Pfam" id="PF01138">
    <property type="entry name" value="RNase_PH"/>
    <property type="match status" value="1"/>
</dbReference>
<evidence type="ECO:0000256" key="6">
    <source>
        <dbReference type="ARBA" id="ARBA00022835"/>
    </source>
</evidence>
<accession>A0AAX4PEZ5</accession>
<dbReference type="GO" id="GO:0005730">
    <property type="term" value="C:nucleolus"/>
    <property type="evidence" value="ECO:0007669"/>
    <property type="project" value="TreeGrafter"/>
</dbReference>
<dbReference type="InterPro" id="IPR027408">
    <property type="entry name" value="PNPase/RNase_PH_dom_sf"/>
</dbReference>
<dbReference type="PANTHER" id="PTHR11953">
    <property type="entry name" value="EXOSOME COMPLEX COMPONENT"/>
    <property type="match status" value="1"/>
</dbReference>
<dbReference type="GO" id="GO:0016075">
    <property type="term" value="P:rRNA catabolic process"/>
    <property type="evidence" value="ECO:0007669"/>
    <property type="project" value="TreeGrafter"/>
</dbReference>
<dbReference type="GO" id="GO:0034475">
    <property type="term" value="P:U4 snRNA 3'-end processing"/>
    <property type="evidence" value="ECO:0007669"/>
    <property type="project" value="TreeGrafter"/>
</dbReference>
<keyword evidence="4" id="KW-0963">Cytoplasm</keyword>
<evidence type="ECO:0000259" key="10">
    <source>
        <dbReference type="Pfam" id="PF01138"/>
    </source>
</evidence>
<evidence type="ECO:0000259" key="11">
    <source>
        <dbReference type="Pfam" id="PF03725"/>
    </source>
</evidence>
<dbReference type="GO" id="GO:0071051">
    <property type="term" value="P:poly(A)-dependent snoRNA 3'-end processing"/>
    <property type="evidence" value="ECO:0007669"/>
    <property type="project" value="TreeGrafter"/>
</dbReference>
<dbReference type="InterPro" id="IPR036345">
    <property type="entry name" value="ExoRNase_PH_dom2_sf"/>
</dbReference>
<keyword evidence="12" id="KW-0378">Hydrolase</keyword>
<evidence type="ECO:0000256" key="4">
    <source>
        <dbReference type="ARBA" id="ARBA00022490"/>
    </source>
</evidence>
<dbReference type="AlphaFoldDB" id="A0AAX4PEZ5"/>
<evidence type="ECO:0000256" key="1">
    <source>
        <dbReference type="ARBA" id="ARBA00004123"/>
    </source>
</evidence>
<keyword evidence="12" id="KW-0269">Exonuclease</keyword>
<dbReference type="GO" id="GO:0006364">
    <property type="term" value="P:rRNA processing"/>
    <property type="evidence" value="ECO:0007669"/>
    <property type="project" value="UniProtKB-KW"/>
</dbReference>
<proteinExistence type="inferred from homology"/>
<dbReference type="InterPro" id="IPR015847">
    <property type="entry name" value="ExoRNase_PH_dom2"/>
</dbReference>
<name>A0AAX4PEZ5_9CHLO</name>
<feature type="region of interest" description="Disordered" evidence="9">
    <location>
        <begin position="236"/>
        <end position="314"/>
    </location>
</feature>
<organism evidence="12 13">
    <name type="scientific">Chloropicon roscoffensis</name>
    <dbReference type="NCBI Taxonomy" id="1461544"/>
    <lineage>
        <taxon>Eukaryota</taxon>
        <taxon>Viridiplantae</taxon>
        <taxon>Chlorophyta</taxon>
        <taxon>Chloropicophyceae</taxon>
        <taxon>Chloropicales</taxon>
        <taxon>Chloropicaceae</taxon>
        <taxon>Chloropicon</taxon>
    </lineage>
</organism>
<sequence length="338" mass="36043">MDRCRGDGRGPAECRPCFLRTGVVSGATGSAYGECGKTRVVLSVFGPRPRDKNTGSDSGDPHGMQLDCHVHVPFDSRGGEDDGGGEGMTEAETRLARQLEQSILPSIRQEGLAKTCVEIHCTVLESDGSEVGPAIVCASFALASSRVPLYGLVTYCTASATGGRVLLDPTRSELEASEAVISAAYMASRDQVTFIEAAGDWSVHSFKDCLDTCLDGCKAMCEALRGSLFELGRKGESRKAEQAEPMDAVPSSPESWSEEGGAEEELSDCSDAALAPQEEGFEEFHSVMEEEPRHDPVTMEGRSSEPEESSVTKKLESMVVANEGAEDLDAELDALLDM</sequence>
<keyword evidence="7" id="KW-0694">RNA-binding</keyword>
<dbReference type="GO" id="GO:0004527">
    <property type="term" value="F:exonuclease activity"/>
    <property type="evidence" value="ECO:0007669"/>
    <property type="project" value="UniProtKB-KW"/>
</dbReference>
<dbReference type="SUPFAM" id="SSF54211">
    <property type="entry name" value="Ribosomal protein S5 domain 2-like"/>
    <property type="match status" value="1"/>
</dbReference>
<dbReference type="EMBL" id="CP151509">
    <property type="protein sequence ID" value="WZN64309.1"/>
    <property type="molecule type" value="Genomic_DNA"/>
</dbReference>
<dbReference type="GO" id="GO:0071028">
    <property type="term" value="P:nuclear mRNA surveillance"/>
    <property type="evidence" value="ECO:0007669"/>
    <property type="project" value="TreeGrafter"/>
</dbReference>
<feature type="compositionally biased region" description="Acidic residues" evidence="9">
    <location>
        <begin position="256"/>
        <end position="268"/>
    </location>
</feature>
<evidence type="ECO:0000256" key="5">
    <source>
        <dbReference type="ARBA" id="ARBA00022552"/>
    </source>
</evidence>
<feature type="domain" description="Exoribonuclease phosphorolytic" evidence="10">
    <location>
        <begin position="13"/>
        <end position="148"/>
    </location>
</feature>
<dbReference type="InterPro" id="IPR050080">
    <property type="entry name" value="RNase_PH"/>
</dbReference>
<dbReference type="GO" id="GO:0000176">
    <property type="term" value="C:nuclear exosome (RNase complex)"/>
    <property type="evidence" value="ECO:0007669"/>
    <property type="project" value="TreeGrafter"/>
</dbReference>
<dbReference type="PANTHER" id="PTHR11953:SF2">
    <property type="entry name" value="EXOSOME COMPLEX COMPONENT MTR3"/>
    <property type="match status" value="1"/>
</dbReference>
<evidence type="ECO:0000256" key="7">
    <source>
        <dbReference type="ARBA" id="ARBA00022884"/>
    </source>
</evidence>